<dbReference type="InterPro" id="IPR036291">
    <property type="entry name" value="NAD(P)-bd_dom_sf"/>
</dbReference>
<feature type="domain" description="NAD-dependent epimerase/dehydratase" evidence="1">
    <location>
        <begin position="54"/>
        <end position="271"/>
    </location>
</feature>
<dbReference type="CDD" id="cd05271">
    <property type="entry name" value="NDUFA9_like_SDR_a"/>
    <property type="match status" value="1"/>
</dbReference>
<dbReference type="InterPro" id="IPR051207">
    <property type="entry name" value="ComplexI_NDUFA9_subunit"/>
</dbReference>
<dbReference type="InterPro" id="IPR001509">
    <property type="entry name" value="Epimerase_deHydtase"/>
</dbReference>
<accession>A0A7S2UDV5</accession>
<evidence type="ECO:0000259" key="1">
    <source>
        <dbReference type="Pfam" id="PF01370"/>
    </source>
</evidence>
<dbReference type="Gene3D" id="3.40.50.720">
    <property type="entry name" value="NAD(P)-binding Rossmann-like Domain"/>
    <property type="match status" value="1"/>
</dbReference>
<reference evidence="2" key="1">
    <citation type="submission" date="2021-01" db="EMBL/GenBank/DDBJ databases">
        <authorList>
            <person name="Corre E."/>
            <person name="Pelletier E."/>
            <person name="Niang G."/>
            <person name="Scheremetjew M."/>
            <person name="Finn R."/>
            <person name="Kale V."/>
            <person name="Holt S."/>
            <person name="Cochrane G."/>
            <person name="Meng A."/>
            <person name="Brown T."/>
            <person name="Cohen L."/>
        </authorList>
    </citation>
    <scope>NUCLEOTIDE SEQUENCE</scope>
    <source>
        <strain evidence="2">CCMP2084</strain>
    </source>
</reference>
<proteinExistence type="predicted"/>
<dbReference type="Pfam" id="PF01370">
    <property type="entry name" value="Epimerase"/>
    <property type="match status" value="1"/>
</dbReference>
<sequence length="394" mass="44175">MMMSMAYHGRGLATTGHKIATRSLSSTFLPRLTERRDGEAGPGGRSSVAGLKVAVFGASGFLGRYVCENLGVNGTLTYLGNRGDDFEMRWLKPMFDLGRSKFVFYSSRDRQSMADVIADADVVINLIGKYYETKTLADKPTFPYLEYKTNFGFQETNVDIPRTIAELCTEMQVDNLIHVSCAAAKPDSSSEWARTKYEGEQAVKEAFPWATIVRPTQLFGPEDKLLLWFANAPNRIPYFVPLIEGGEALTQPVHVLNVAETITRILDDPELFEGRTVDCFGPADFTYKELSEFVYDITGQNARVVDLPKPLVKQISSVIKYWGNPQLTPDLVELWSEDFLPAMTAEQYKAQKGANKILTMEDVGVKANPIEKEAFNYLHRFREGGHFIDAKGYH</sequence>
<protein>
    <recommendedName>
        <fullName evidence="1">NAD-dependent epimerase/dehydratase domain-containing protein</fullName>
    </recommendedName>
</protein>
<dbReference type="PANTHER" id="PTHR12126">
    <property type="entry name" value="NADH-UBIQUINONE OXIDOREDUCTASE 39 KDA SUBUNIT-RELATED"/>
    <property type="match status" value="1"/>
</dbReference>
<organism evidence="2">
    <name type="scientific">Attheya septentrionalis</name>
    <dbReference type="NCBI Taxonomy" id="420275"/>
    <lineage>
        <taxon>Eukaryota</taxon>
        <taxon>Sar</taxon>
        <taxon>Stramenopiles</taxon>
        <taxon>Ochrophyta</taxon>
        <taxon>Bacillariophyta</taxon>
        <taxon>Coscinodiscophyceae</taxon>
        <taxon>Chaetocerotophycidae</taxon>
        <taxon>Chaetocerotales</taxon>
        <taxon>Attheyaceae</taxon>
        <taxon>Attheya</taxon>
    </lineage>
</organism>
<dbReference type="SUPFAM" id="SSF51735">
    <property type="entry name" value="NAD(P)-binding Rossmann-fold domains"/>
    <property type="match status" value="1"/>
</dbReference>
<dbReference type="EMBL" id="HBHQ01012586">
    <property type="protein sequence ID" value="CAD9816556.1"/>
    <property type="molecule type" value="Transcribed_RNA"/>
</dbReference>
<evidence type="ECO:0000313" key="2">
    <source>
        <dbReference type="EMBL" id="CAD9816556.1"/>
    </source>
</evidence>
<dbReference type="GO" id="GO:0044877">
    <property type="term" value="F:protein-containing complex binding"/>
    <property type="evidence" value="ECO:0007669"/>
    <property type="project" value="TreeGrafter"/>
</dbReference>
<dbReference type="AlphaFoldDB" id="A0A7S2UDV5"/>
<dbReference type="GO" id="GO:0005739">
    <property type="term" value="C:mitochondrion"/>
    <property type="evidence" value="ECO:0007669"/>
    <property type="project" value="TreeGrafter"/>
</dbReference>
<name>A0A7S2UDV5_9STRA</name>
<gene>
    <name evidence="2" type="ORF">ASEP1449_LOCUS8388</name>
</gene>
<dbReference type="PANTHER" id="PTHR12126:SF11">
    <property type="entry name" value="NADH DEHYDROGENASE [UBIQUINONE] 1 ALPHA SUBCOMPLEX SUBUNIT 9, MITOCHONDRIAL"/>
    <property type="match status" value="1"/>
</dbReference>